<keyword evidence="2" id="KW-0732">Signal</keyword>
<comment type="caution">
    <text evidence="4">The sequence shown here is derived from an EMBL/GenBank/DDBJ whole genome shotgun (WGS) entry which is preliminary data.</text>
</comment>
<evidence type="ECO:0000313" key="4">
    <source>
        <dbReference type="EMBL" id="GAP35621.1"/>
    </source>
</evidence>
<keyword evidence="5" id="KW-1185">Reference proteome</keyword>
<sequence length="188" mass="19417">MRSKPLVLSSSLRRPLAVAAALVGLGASLGLSAAHAEGLYIGGSAGGSHYKGQSVGGLETDRSKTGSKVFGGYQFTPNLALEGGYVDLGKFNSAAGDRKANGYYLDAVGTVPISGPWSAIGRVGVFGGKLSDSGIGSDRGTAAKVGAGIDYAIDKNLSVRGEWERYRFDALNTRANTDLYSVGVRYAF</sequence>
<dbReference type="RefSeq" id="WP_054019670.1">
    <property type="nucleotide sequence ID" value="NZ_BBYR01000025.1"/>
</dbReference>
<accession>A0A0K8NZ14</accession>
<comment type="subcellular location">
    <subcellularLocation>
        <location evidence="1">Cell outer membrane</location>
    </subcellularLocation>
</comment>
<dbReference type="GO" id="GO:0009279">
    <property type="term" value="C:cell outer membrane"/>
    <property type="evidence" value="ECO:0007669"/>
    <property type="project" value="UniProtKB-SubCell"/>
</dbReference>
<dbReference type="InterPro" id="IPR027385">
    <property type="entry name" value="Beta-barrel_OMP"/>
</dbReference>
<evidence type="ECO:0000313" key="5">
    <source>
        <dbReference type="Proteomes" id="UP000037660"/>
    </source>
</evidence>
<evidence type="ECO:0000256" key="1">
    <source>
        <dbReference type="ARBA" id="ARBA00004442"/>
    </source>
</evidence>
<evidence type="ECO:0000259" key="3">
    <source>
        <dbReference type="Pfam" id="PF13505"/>
    </source>
</evidence>
<proteinExistence type="predicted"/>
<dbReference type="Proteomes" id="UP000037660">
    <property type="component" value="Unassembled WGS sequence"/>
</dbReference>
<protein>
    <submittedName>
        <fullName evidence="4">Outer membrane protein A</fullName>
    </submittedName>
</protein>
<organism evidence="4 5">
    <name type="scientific">Piscinibacter sakaiensis</name>
    <name type="common">Ideonella sakaiensis</name>
    <dbReference type="NCBI Taxonomy" id="1547922"/>
    <lineage>
        <taxon>Bacteria</taxon>
        <taxon>Pseudomonadati</taxon>
        <taxon>Pseudomonadota</taxon>
        <taxon>Betaproteobacteria</taxon>
        <taxon>Burkholderiales</taxon>
        <taxon>Sphaerotilaceae</taxon>
        <taxon>Piscinibacter</taxon>
    </lineage>
</organism>
<dbReference type="Pfam" id="PF13505">
    <property type="entry name" value="OMP_b-brl"/>
    <property type="match status" value="1"/>
</dbReference>
<dbReference type="SUPFAM" id="SSF56925">
    <property type="entry name" value="OMPA-like"/>
    <property type="match status" value="1"/>
</dbReference>
<feature type="domain" description="Outer membrane protein beta-barrel" evidence="3">
    <location>
        <begin position="19"/>
        <end position="188"/>
    </location>
</feature>
<dbReference type="EMBL" id="BBYR01000025">
    <property type="protein sequence ID" value="GAP35621.1"/>
    <property type="molecule type" value="Genomic_DNA"/>
</dbReference>
<reference evidence="5" key="1">
    <citation type="submission" date="2015-07" db="EMBL/GenBank/DDBJ databases">
        <title>Discovery of a poly(ethylene terephthalate assimilation.</title>
        <authorList>
            <person name="Yoshida S."/>
            <person name="Hiraga K."/>
            <person name="Takehana T."/>
            <person name="Taniguchi I."/>
            <person name="Yamaji H."/>
            <person name="Maeda Y."/>
            <person name="Toyohara K."/>
            <person name="Miyamoto K."/>
            <person name="Kimura Y."/>
            <person name="Oda K."/>
        </authorList>
    </citation>
    <scope>NUCLEOTIDE SEQUENCE [LARGE SCALE GENOMIC DNA]</scope>
    <source>
        <strain evidence="5">NBRC 110686 / TISTR 2288 / 201-F6</strain>
    </source>
</reference>
<dbReference type="STRING" id="1547922.ISF6_1394"/>
<gene>
    <name evidence="4" type="ORF">ISF6_1394</name>
</gene>
<evidence type="ECO:0000256" key="2">
    <source>
        <dbReference type="ARBA" id="ARBA00022729"/>
    </source>
</evidence>
<dbReference type="Gene3D" id="2.40.160.20">
    <property type="match status" value="1"/>
</dbReference>
<reference evidence="4 5" key="2">
    <citation type="journal article" date="2016" name="Science">
        <title>A bacterium that degrades and assimilates poly(ethylene terephthalate).</title>
        <authorList>
            <person name="Yoshida S."/>
            <person name="Hiraga K."/>
            <person name="Takehana T."/>
            <person name="Taniguchi I."/>
            <person name="Yamaji H."/>
            <person name="Maeda Y."/>
            <person name="Toyohara K."/>
            <person name="Miyamoto K."/>
            <person name="Kimura Y."/>
            <person name="Oda K."/>
        </authorList>
    </citation>
    <scope>NUCLEOTIDE SEQUENCE [LARGE SCALE GENOMIC DNA]</scope>
    <source>
        <strain evidence="5">NBRC 110686 / TISTR 2288 / 201-F6</strain>
    </source>
</reference>
<name>A0A0K8NZ14_PISS1</name>
<dbReference type="OrthoDB" id="5360144at2"/>
<dbReference type="AlphaFoldDB" id="A0A0K8NZ14"/>
<dbReference type="InterPro" id="IPR011250">
    <property type="entry name" value="OMP/PagP_B-barrel"/>
</dbReference>